<dbReference type="InterPro" id="IPR026578">
    <property type="entry name" value="L-carnitine_dehydrogenase"/>
</dbReference>
<comment type="pathway">
    <text evidence="3">Lipid metabolism; butanoate metabolism.</text>
</comment>
<keyword evidence="6 8" id="KW-0560">Oxidoreductase</keyword>
<dbReference type="Pfam" id="PF02737">
    <property type="entry name" value="3HCDH_N"/>
    <property type="match status" value="1"/>
</dbReference>
<gene>
    <name evidence="11" type="ORF">AN965_06155</name>
</gene>
<evidence type="ECO:0000256" key="5">
    <source>
        <dbReference type="ARBA" id="ARBA00022490"/>
    </source>
</evidence>
<protein>
    <recommendedName>
        <fullName evidence="8">L-carnitine dehydrogenase</fullName>
        <shortName evidence="8">CDH</shortName>
        <shortName evidence="8">L-CDH</shortName>
        <ecNumber evidence="8">1.1.1.108</ecNumber>
    </recommendedName>
</protein>
<evidence type="ECO:0000256" key="3">
    <source>
        <dbReference type="ARBA" id="ARBA00005086"/>
    </source>
</evidence>
<dbReference type="EMBL" id="LJJD01000014">
    <property type="protein sequence ID" value="KQL57902.1"/>
    <property type="molecule type" value="Genomic_DNA"/>
</dbReference>
<dbReference type="GO" id="GO:0006631">
    <property type="term" value="P:fatty acid metabolic process"/>
    <property type="evidence" value="ECO:0007669"/>
    <property type="project" value="InterPro"/>
</dbReference>
<dbReference type="Pfam" id="PF00725">
    <property type="entry name" value="3HCDH"/>
    <property type="match status" value="1"/>
</dbReference>
<keyword evidence="12" id="KW-1185">Reference proteome</keyword>
<comment type="subunit">
    <text evidence="4 8">Homodimer.</text>
</comment>
<proteinExistence type="inferred from homology"/>
<comment type="similarity">
    <text evidence="8">Belongs to the 3-hydroxyacyl-CoA dehydrogenase family. L-carnitine dehydrogenase subfamily.</text>
</comment>
<dbReference type="GO" id="GO:0047728">
    <property type="term" value="F:carnitine 3-dehydrogenase activity"/>
    <property type="evidence" value="ECO:0007669"/>
    <property type="project" value="UniProtKB-UniRule"/>
</dbReference>
<sequence length="328" mass="36438">MSQRTMAVVGTGVIGNGWIARFLANGHRVFAYDPAPEAEANTRRMLDDSWSTLVQYGIHKDASKDNLTFVQNLEDAVAHADLIQENVPERETLKKQVLASIDHHAKPDAIIASSTSGYMPSVLQEACVKNPERVIVAHPFNPVYLIPLVEIAGGKQTAIATINEAKQIYDELNMKPLVMSGEIDGHIGDRLMEALWREALHIVNDGVATTEEVDKAIVYGPGLRWALMGPFLTLHLAGGNEGMKHMLEQFGPALKLPWTRLIAPELTEDLKKKVIDGTSAQCGEISIADMEHRRDRFLIKLMGLLEEEGFWPSERVLAYERNIDAVER</sequence>
<dbReference type="GO" id="GO:0009437">
    <property type="term" value="P:carnitine metabolic process"/>
    <property type="evidence" value="ECO:0007669"/>
    <property type="project" value="UniProtKB-UniRule"/>
</dbReference>
<evidence type="ECO:0000256" key="2">
    <source>
        <dbReference type="ARBA" id="ARBA00004855"/>
    </source>
</evidence>
<comment type="catalytic activity">
    <reaction evidence="8">
        <text>carnitine + NAD(+) = 3-dehydrocarnitine + NADH + H(+)</text>
        <dbReference type="Rhea" id="RHEA:19265"/>
        <dbReference type="ChEBI" id="CHEBI:15378"/>
        <dbReference type="ChEBI" id="CHEBI:17126"/>
        <dbReference type="ChEBI" id="CHEBI:57540"/>
        <dbReference type="ChEBI" id="CHEBI:57885"/>
        <dbReference type="ChEBI" id="CHEBI:57945"/>
        <dbReference type="EC" id="1.1.1.108"/>
    </reaction>
</comment>
<dbReference type="InterPro" id="IPR006108">
    <property type="entry name" value="3HC_DH_C"/>
</dbReference>
<accession>A0A9D5DPS8</accession>
<keyword evidence="5 8" id="KW-0963">Cytoplasm</keyword>
<dbReference type="InterPro" id="IPR008927">
    <property type="entry name" value="6-PGluconate_DH-like_C_sf"/>
</dbReference>
<dbReference type="InterPro" id="IPR036291">
    <property type="entry name" value="NAD(P)-bd_dom_sf"/>
</dbReference>
<dbReference type="Gene3D" id="1.10.1040.10">
    <property type="entry name" value="N-(1-d-carboxylethyl)-l-norvaline Dehydrogenase, domain 2"/>
    <property type="match status" value="1"/>
</dbReference>
<evidence type="ECO:0000313" key="12">
    <source>
        <dbReference type="Proteomes" id="UP000051061"/>
    </source>
</evidence>
<comment type="function">
    <text evidence="8">Catalyzes the NAD(+)-dependent oxidation of L-carnitine to 3-dehydrocarnitine.</text>
</comment>
<name>A0A9D5DPS8_9BACI</name>
<dbReference type="PANTHER" id="PTHR48075">
    <property type="entry name" value="3-HYDROXYACYL-COA DEHYDROGENASE FAMILY PROTEIN"/>
    <property type="match status" value="1"/>
</dbReference>
<dbReference type="InterPro" id="IPR006176">
    <property type="entry name" value="3-OHacyl-CoA_DH_NAD-bd"/>
</dbReference>
<dbReference type="Gene3D" id="3.40.50.720">
    <property type="entry name" value="NAD(P)-binding Rossmann-like Domain"/>
    <property type="match status" value="1"/>
</dbReference>
<feature type="domain" description="3-hydroxyacyl-CoA dehydrogenase NAD binding" evidence="10">
    <location>
        <begin position="6"/>
        <end position="179"/>
    </location>
</feature>
<dbReference type="SUPFAM" id="SSF51735">
    <property type="entry name" value="NAD(P)-binding Rossmann-fold domains"/>
    <property type="match status" value="1"/>
</dbReference>
<dbReference type="HAMAP" id="MF_02129">
    <property type="entry name" value="L_carnitine_dehydrog"/>
    <property type="match status" value="1"/>
</dbReference>
<evidence type="ECO:0000313" key="11">
    <source>
        <dbReference type="EMBL" id="KQL57902.1"/>
    </source>
</evidence>
<reference evidence="11 12" key="1">
    <citation type="submission" date="2015-09" db="EMBL/GenBank/DDBJ databases">
        <title>Genome sequencing project for genomic taxonomy and phylogenomics of Bacillus-like bacteria.</title>
        <authorList>
            <person name="Liu B."/>
            <person name="Wang J."/>
            <person name="Zhu Y."/>
            <person name="Liu G."/>
            <person name="Chen Q."/>
            <person name="Chen Z."/>
            <person name="Lan J."/>
            <person name="Che J."/>
            <person name="Ge C."/>
            <person name="Shi H."/>
            <person name="Pan Z."/>
            <person name="Liu X."/>
        </authorList>
    </citation>
    <scope>NUCLEOTIDE SEQUENCE [LARGE SCALE GENOMIC DNA]</scope>
    <source>
        <strain evidence="11 12">DSM 19153</strain>
    </source>
</reference>
<evidence type="ECO:0000259" key="9">
    <source>
        <dbReference type="Pfam" id="PF00725"/>
    </source>
</evidence>
<dbReference type="PANTHER" id="PTHR48075:SF5">
    <property type="entry name" value="3-HYDROXYBUTYRYL-COA DEHYDROGENASE"/>
    <property type="match status" value="1"/>
</dbReference>
<organism evidence="11 12">
    <name type="scientific">Alkalicoccobacillus plakortidis</name>
    <dbReference type="NCBI Taxonomy" id="444060"/>
    <lineage>
        <taxon>Bacteria</taxon>
        <taxon>Bacillati</taxon>
        <taxon>Bacillota</taxon>
        <taxon>Bacilli</taxon>
        <taxon>Bacillales</taxon>
        <taxon>Bacillaceae</taxon>
        <taxon>Alkalicoccobacillus</taxon>
    </lineage>
</organism>
<dbReference type="GO" id="GO:0070403">
    <property type="term" value="F:NAD+ binding"/>
    <property type="evidence" value="ECO:0007669"/>
    <property type="project" value="InterPro"/>
</dbReference>
<evidence type="ECO:0000256" key="7">
    <source>
        <dbReference type="ARBA" id="ARBA00023027"/>
    </source>
</evidence>
<dbReference type="InterPro" id="IPR013328">
    <property type="entry name" value="6PGD_dom2"/>
</dbReference>
<evidence type="ECO:0000259" key="10">
    <source>
        <dbReference type="Pfam" id="PF02737"/>
    </source>
</evidence>
<evidence type="ECO:0000256" key="8">
    <source>
        <dbReference type="HAMAP-Rule" id="MF_02129"/>
    </source>
</evidence>
<evidence type="ECO:0000256" key="6">
    <source>
        <dbReference type="ARBA" id="ARBA00023002"/>
    </source>
</evidence>
<comment type="subcellular location">
    <subcellularLocation>
        <location evidence="1 8">Cytoplasm</location>
    </subcellularLocation>
</comment>
<dbReference type="SUPFAM" id="SSF48179">
    <property type="entry name" value="6-phosphogluconate dehydrogenase C-terminal domain-like"/>
    <property type="match status" value="1"/>
</dbReference>
<dbReference type="EC" id="1.1.1.108" evidence="8"/>
<keyword evidence="7 8" id="KW-0520">NAD</keyword>
<feature type="binding site" evidence="8">
    <location>
        <begin position="10"/>
        <end position="15"/>
    </location>
    <ligand>
        <name>NAD(+)</name>
        <dbReference type="ChEBI" id="CHEBI:57540"/>
    </ligand>
</feature>
<evidence type="ECO:0000256" key="1">
    <source>
        <dbReference type="ARBA" id="ARBA00004496"/>
    </source>
</evidence>
<feature type="domain" description="3-hydroxyacyl-CoA dehydrogenase C-terminal" evidence="9">
    <location>
        <begin position="185"/>
        <end position="253"/>
    </location>
</feature>
<comment type="pathway">
    <text evidence="2 8">Amine and polyamine metabolism; carnitine metabolism.</text>
</comment>
<dbReference type="GO" id="GO:0005737">
    <property type="term" value="C:cytoplasm"/>
    <property type="evidence" value="ECO:0007669"/>
    <property type="project" value="UniProtKB-SubCell"/>
</dbReference>
<dbReference type="AlphaFoldDB" id="A0A9D5DPS8"/>
<dbReference type="Proteomes" id="UP000051061">
    <property type="component" value="Unassembled WGS sequence"/>
</dbReference>
<comment type="caution">
    <text evidence="11">The sequence shown here is derived from an EMBL/GenBank/DDBJ whole genome shotgun (WGS) entry which is preliminary data.</text>
</comment>
<evidence type="ECO:0000256" key="4">
    <source>
        <dbReference type="ARBA" id="ARBA00011738"/>
    </source>
</evidence>